<evidence type="ECO:0000313" key="1">
    <source>
        <dbReference type="EMBL" id="CDW45398.1"/>
    </source>
</evidence>
<name>A0A0K2V4E3_LEPSM</name>
<sequence length="70" mass="8468">MGYLKVNRNTRLDYYVIGLARIFNPKYCTACSEDRQILTKHATTHSLWRHDCYYSQFNVSYRLLGRKNRF</sequence>
<dbReference type="EMBL" id="HACA01028037">
    <property type="protein sequence ID" value="CDW45398.1"/>
    <property type="molecule type" value="Transcribed_RNA"/>
</dbReference>
<proteinExistence type="predicted"/>
<protein>
    <submittedName>
        <fullName evidence="1">Uncharacterized protein</fullName>
    </submittedName>
</protein>
<accession>A0A0K2V4E3</accession>
<reference evidence="1" key="1">
    <citation type="submission" date="2014-05" db="EMBL/GenBank/DDBJ databases">
        <authorList>
            <person name="Chronopoulou M."/>
        </authorList>
    </citation>
    <scope>NUCLEOTIDE SEQUENCE</scope>
    <source>
        <tissue evidence="1">Whole organism</tissue>
    </source>
</reference>
<organism evidence="1">
    <name type="scientific">Lepeophtheirus salmonis</name>
    <name type="common">Salmon louse</name>
    <name type="synonym">Caligus salmonis</name>
    <dbReference type="NCBI Taxonomy" id="72036"/>
    <lineage>
        <taxon>Eukaryota</taxon>
        <taxon>Metazoa</taxon>
        <taxon>Ecdysozoa</taxon>
        <taxon>Arthropoda</taxon>
        <taxon>Crustacea</taxon>
        <taxon>Multicrustacea</taxon>
        <taxon>Hexanauplia</taxon>
        <taxon>Copepoda</taxon>
        <taxon>Siphonostomatoida</taxon>
        <taxon>Caligidae</taxon>
        <taxon>Lepeophtheirus</taxon>
    </lineage>
</organism>
<dbReference type="AlphaFoldDB" id="A0A0K2V4E3"/>